<organism evidence="1 2">
    <name type="scientific">Shackletoniella antarctica</name>
    <dbReference type="NCBI Taxonomy" id="268115"/>
    <lineage>
        <taxon>Bacteria</taxon>
        <taxon>Bacillati</taxon>
        <taxon>Cyanobacteriota</taxon>
        <taxon>Cyanophyceae</taxon>
        <taxon>Oculatellales</taxon>
        <taxon>Oculatellaceae</taxon>
        <taxon>Shackletoniella</taxon>
    </lineage>
</organism>
<protein>
    <submittedName>
        <fullName evidence="1">Uncharacterized protein</fullName>
    </submittedName>
</protein>
<dbReference type="AlphaFoldDB" id="A0A2W4WH96"/>
<evidence type="ECO:0000313" key="2">
    <source>
        <dbReference type="Proteomes" id="UP000249081"/>
    </source>
</evidence>
<reference evidence="1 2" key="2">
    <citation type="submission" date="2018-06" db="EMBL/GenBank/DDBJ databases">
        <title>Metagenomic assembly of (sub)arctic Cyanobacteria and their associated microbiome from non-axenic cultures.</title>
        <authorList>
            <person name="Baurain D."/>
        </authorList>
    </citation>
    <scope>NUCLEOTIDE SEQUENCE [LARGE SCALE GENOMIC DNA]</scope>
    <source>
        <strain evidence="1">ULC041bin1</strain>
    </source>
</reference>
<reference evidence="2" key="1">
    <citation type="submission" date="2018-04" db="EMBL/GenBank/DDBJ databases">
        <authorList>
            <person name="Cornet L."/>
        </authorList>
    </citation>
    <scope>NUCLEOTIDE SEQUENCE [LARGE SCALE GENOMIC DNA]</scope>
</reference>
<comment type="caution">
    <text evidence="1">The sequence shown here is derived from an EMBL/GenBank/DDBJ whole genome shotgun (WGS) entry which is preliminary data.</text>
</comment>
<name>A0A2W4WH96_9CYAN</name>
<sequence length="237" mass="25130">MAAIATTTTLMGLVALGYGQQPRGVAQATHGQAAAASTAPNQSAYYAPKADTLLNGVLAPISSLRVMKRAIALAPGVDIDTVPTLALLAEPLKTTGLGPIRVGMTLGKLRAKGLTPVMIDEASSGECRYYRIQDHSEPIGVMVINDKVLRVDVWPGSFTTTRSGIRIGSTERDLVRVYGQQLEATANPVTLGKTVVFTPKDPGEDVFRLVFETDDQGRVTQFRSGQFPAATWAEGCG</sequence>
<dbReference type="Proteomes" id="UP000249081">
    <property type="component" value="Unassembled WGS sequence"/>
</dbReference>
<gene>
    <name evidence="1" type="ORF">DCF17_08400</name>
</gene>
<accession>A0A2W4WH96</accession>
<evidence type="ECO:0000313" key="1">
    <source>
        <dbReference type="EMBL" id="PZO42557.1"/>
    </source>
</evidence>
<dbReference type="EMBL" id="QBMN01000045">
    <property type="protein sequence ID" value="PZO42557.1"/>
    <property type="molecule type" value="Genomic_DNA"/>
</dbReference>
<proteinExistence type="predicted"/>